<name>A0A835QGW4_VANPL</name>
<comment type="caution">
    <text evidence="1">The sequence shown here is derived from an EMBL/GenBank/DDBJ whole genome shotgun (WGS) entry which is preliminary data.</text>
</comment>
<reference evidence="1 2" key="1">
    <citation type="journal article" date="2020" name="Nat. Food">
        <title>A phased Vanilla planifolia genome enables genetic improvement of flavour and production.</title>
        <authorList>
            <person name="Hasing T."/>
            <person name="Tang H."/>
            <person name="Brym M."/>
            <person name="Khazi F."/>
            <person name="Huang T."/>
            <person name="Chambers A.H."/>
        </authorList>
    </citation>
    <scope>NUCLEOTIDE SEQUENCE [LARGE SCALE GENOMIC DNA]</scope>
    <source>
        <tissue evidence="1">Leaf</tissue>
    </source>
</reference>
<dbReference type="AlphaFoldDB" id="A0A835QGW4"/>
<protein>
    <submittedName>
        <fullName evidence="1">Uncharacterized protein</fullName>
    </submittedName>
</protein>
<organism evidence="1 2">
    <name type="scientific">Vanilla planifolia</name>
    <name type="common">Vanilla</name>
    <dbReference type="NCBI Taxonomy" id="51239"/>
    <lineage>
        <taxon>Eukaryota</taxon>
        <taxon>Viridiplantae</taxon>
        <taxon>Streptophyta</taxon>
        <taxon>Embryophyta</taxon>
        <taxon>Tracheophyta</taxon>
        <taxon>Spermatophyta</taxon>
        <taxon>Magnoliopsida</taxon>
        <taxon>Liliopsida</taxon>
        <taxon>Asparagales</taxon>
        <taxon>Orchidaceae</taxon>
        <taxon>Vanilloideae</taxon>
        <taxon>Vanilleae</taxon>
        <taxon>Vanilla</taxon>
    </lineage>
</organism>
<proteinExistence type="predicted"/>
<sequence>MHSTTGLLACMAGSLRSATPEQRVESASGFSDIRQTTRTCVTRNLRRIALKVIDHHTPSQDCLKGGFSSVAATSDQSKCSVRAEKNQRNEIPEGSLGFYGTVRFCSLCITITRILSTHKFVDSPGSVTIFLLNNGILTFSCFLLNIEDKEFGG</sequence>
<dbReference type="EMBL" id="JADCNL010000007">
    <property type="protein sequence ID" value="KAG0473060.1"/>
    <property type="molecule type" value="Genomic_DNA"/>
</dbReference>
<evidence type="ECO:0000313" key="1">
    <source>
        <dbReference type="EMBL" id="KAG0473060.1"/>
    </source>
</evidence>
<gene>
    <name evidence="1" type="ORF">HPP92_014917</name>
</gene>
<keyword evidence="2" id="KW-1185">Reference proteome</keyword>
<evidence type="ECO:0000313" key="2">
    <source>
        <dbReference type="Proteomes" id="UP000636800"/>
    </source>
</evidence>
<dbReference type="Proteomes" id="UP000636800">
    <property type="component" value="Chromosome 7"/>
</dbReference>
<accession>A0A835QGW4</accession>
<dbReference type="OrthoDB" id="1915767at2759"/>